<dbReference type="PANTHER" id="PTHR35889:SF3">
    <property type="entry name" value="F-BOX DOMAIN-CONTAINING PROTEIN"/>
    <property type="match status" value="1"/>
</dbReference>
<dbReference type="SUPFAM" id="SSF46626">
    <property type="entry name" value="Cytochrome c"/>
    <property type="match status" value="1"/>
</dbReference>
<evidence type="ECO:0000256" key="1">
    <source>
        <dbReference type="ARBA" id="ARBA00022617"/>
    </source>
</evidence>
<dbReference type="PROSITE" id="PS51007">
    <property type="entry name" value="CYTC"/>
    <property type="match status" value="1"/>
</dbReference>
<evidence type="ECO:0000256" key="2">
    <source>
        <dbReference type="ARBA" id="ARBA00022723"/>
    </source>
</evidence>
<dbReference type="InterPro" id="IPR036909">
    <property type="entry name" value="Cyt_c-like_dom_sf"/>
</dbReference>
<dbReference type="InterPro" id="IPR009056">
    <property type="entry name" value="Cyt_c-like_dom"/>
</dbReference>
<proteinExistence type="predicted"/>
<dbReference type="GO" id="GO:0004553">
    <property type="term" value="F:hydrolase activity, hydrolyzing O-glycosyl compounds"/>
    <property type="evidence" value="ECO:0007669"/>
    <property type="project" value="UniProtKB-ARBA"/>
</dbReference>
<evidence type="ECO:0000256" key="3">
    <source>
        <dbReference type="ARBA" id="ARBA00023004"/>
    </source>
</evidence>
<dbReference type="Pfam" id="PF07583">
    <property type="entry name" value="PSCyt2"/>
    <property type="match status" value="1"/>
</dbReference>
<evidence type="ECO:0000256" key="4">
    <source>
        <dbReference type="PROSITE-ProRule" id="PRU00433"/>
    </source>
</evidence>
<keyword evidence="3 4" id="KW-0408">Iron</keyword>
<dbReference type="Pfam" id="PF07587">
    <property type="entry name" value="PSD1"/>
    <property type="match status" value="1"/>
</dbReference>
<dbReference type="AlphaFoldDB" id="A0A2D0N2S0"/>
<dbReference type="EMBL" id="PDUD01000036">
    <property type="protein sequence ID" value="PHN02821.1"/>
    <property type="molecule type" value="Genomic_DNA"/>
</dbReference>
<dbReference type="Proteomes" id="UP000223913">
    <property type="component" value="Unassembled WGS sequence"/>
</dbReference>
<feature type="domain" description="Cytochrome c" evidence="5">
    <location>
        <begin position="337"/>
        <end position="462"/>
    </location>
</feature>
<dbReference type="PANTHER" id="PTHR35889">
    <property type="entry name" value="CYCLOINULO-OLIGOSACCHARIDE FRUCTANOTRANSFERASE-RELATED"/>
    <property type="match status" value="1"/>
</dbReference>
<keyword evidence="1 4" id="KW-0349">Heme</keyword>
<evidence type="ECO:0000313" key="6">
    <source>
        <dbReference type="EMBL" id="PHN02821.1"/>
    </source>
</evidence>
<dbReference type="Pfam" id="PF07635">
    <property type="entry name" value="PSCyt1"/>
    <property type="match status" value="1"/>
</dbReference>
<organism evidence="6 7">
    <name type="scientific">Flavilitoribacter nigricans (strain ATCC 23147 / DSM 23189 / NBRC 102662 / NCIMB 1420 / SS-2)</name>
    <name type="common">Lewinella nigricans</name>
    <dbReference type="NCBI Taxonomy" id="1122177"/>
    <lineage>
        <taxon>Bacteria</taxon>
        <taxon>Pseudomonadati</taxon>
        <taxon>Bacteroidota</taxon>
        <taxon>Saprospiria</taxon>
        <taxon>Saprospirales</taxon>
        <taxon>Lewinellaceae</taxon>
        <taxon>Flavilitoribacter</taxon>
    </lineage>
</organism>
<accession>A0A2D0N2S0</accession>
<dbReference type="InterPro" id="IPR022655">
    <property type="entry name" value="DUF1553"/>
</dbReference>
<reference evidence="6 7" key="1">
    <citation type="submission" date="2017-10" db="EMBL/GenBank/DDBJ databases">
        <title>The draft genome sequence of Lewinella nigricans NBRC 102662.</title>
        <authorList>
            <person name="Wang K."/>
        </authorList>
    </citation>
    <scope>NUCLEOTIDE SEQUENCE [LARGE SCALE GENOMIC DNA]</scope>
    <source>
        <strain evidence="6 7">NBRC 102662</strain>
    </source>
</reference>
<dbReference type="InterPro" id="IPR013320">
    <property type="entry name" value="ConA-like_dom_sf"/>
</dbReference>
<evidence type="ECO:0000313" key="7">
    <source>
        <dbReference type="Proteomes" id="UP000223913"/>
    </source>
</evidence>
<sequence>MKNQHTQSKRDHLPLLTCLLALLTWMGCGEPLPPEITAAYDQLPETINFNFHVKPILSDKCFACHGPDAANQKADLRLDTPDGAYAALKEQPDRFAIVPYKLSRSEVYHRITATDTALLMPPPESNLALSETEIATLSKWIRQGAPYEAHWSFLKPEKRSLPRIKNSDWVRNEIDHFVLARLEQEDLQPNDAADKRTLIRRLSFDLRGLPPSLEEIDAFLADTAPEAYERLVDRFLESPAYGERMAMDWMDVARYADSDGYLDDKHREFAPWRDWVIRAFNQNMSYEQFVTWQLAGDLLEDAPKEAILATAFNRLHRKNSEAGIVFEEFRQEYVADRTNTLGKAFLGLTMECARCHDHKYDPISQEDYYQTFAFFNSTHEMGTAVYGPGQTPGPAMLLTTEKQDSILDFLERSIRREATALAEHEVGKDPDFIAWVGRTDKLSAELARLEQQDLVAHLPFDRLQPVEPKFFLTDNTVRNTDKVKVKEGVSKPGMKGQALFFNNYTSLKIPDKIGWFDRTDAFSVSFGIYPDTIYPEVGVFYHCEDIRLGFKGYSMHLEDNHLKFIIAHSYPQNAIEVRSKEALPAGDWTQVTLTYDGSSRADGIRIYWNGKPIALNVEYDHLYKGILFEPNIHTYGFAGFQLGERNFIKTLRDGGMDELKIYARELSSLEVLYQSDPGSLTELLQLPGKKSQLEDHYRLHHDPATAQNRQALHRLQRQLNDSITPIPEIMVMGDLPEPRKTYIQERGLYSSPGPEVRAGVPDDILPFSEDWPRNRLGLTQWLFDPDHPLTARVFVNRIWQMHFGRGIVRTAEDFGNQGELPTHPELLDWLAVDFRENNWDIKALHRKIVLSATYQQSSSPTPEELERDPDNTLLARGPSYRLPAEMIRDNVLAASGLLVDRRGGSSVYPYQPDGLWDELTNKGWRYRYLQEPGDGLYRRSLYTVFKRTSPPPSMLIFDAPDRSACTVRRVATSTPLQALVLLNDPQYIEAARVLAENLRADTGPDPKSALALGFEHLTGRPPSAKEEAVLLSYYQLEQERFAESPEAAAAYLEIGELPAEANHDLAALATVMHSVMNTTDSYTLR</sequence>
<comment type="caution">
    <text evidence="6">The sequence shown here is derived from an EMBL/GenBank/DDBJ whole genome shotgun (WGS) entry which is preliminary data.</text>
</comment>
<dbReference type="Pfam" id="PF13385">
    <property type="entry name" value="Laminin_G_3"/>
    <property type="match status" value="1"/>
</dbReference>
<name>A0A2D0N2S0_FLAN2</name>
<keyword evidence="7" id="KW-1185">Reference proteome</keyword>
<dbReference type="GO" id="GO:0005975">
    <property type="term" value="P:carbohydrate metabolic process"/>
    <property type="evidence" value="ECO:0007669"/>
    <property type="project" value="UniProtKB-ARBA"/>
</dbReference>
<dbReference type="PROSITE" id="PS51257">
    <property type="entry name" value="PROKAR_LIPOPROTEIN"/>
    <property type="match status" value="1"/>
</dbReference>
<dbReference type="Gene3D" id="2.60.120.200">
    <property type="match status" value="1"/>
</dbReference>
<dbReference type="OrthoDB" id="1450284at2"/>
<evidence type="ECO:0000259" key="5">
    <source>
        <dbReference type="PROSITE" id="PS51007"/>
    </source>
</evidence>
<dbReference type="SUPFAM" id="SSF49899">
    <property type="entry name" value="Concanavalin A-like lectins/glucanases"/>
    <property type="match status" value="1"/>
</dbReference>
<dbReference type="InterPro" id="IPR011444">
    <property type="entry name" value="DUF1549"/>
</dbReference>
<gene>
    <name evidence="6" type="ORF">CRP01_30030</name>
</gene>
<dbReference type="RefSeq" id="WP_099153761.1">
    <property type="nucleotide sequence ID" value="NZ_PDUD01000036.1"/>
</dbReference>
<keyword evidence="2 4" id="KW-0479">Metal-binding</keyword>
<dbReference type="GO" id="GO:0046872">
    <property type="term" value="F:metal ion binding"/>
    <property type="evidence" value="ECO:0007669"/>
    <property type="project" value="UniProtKB-KW"/>
</dbReference>
<protein>
    <recommendedName>
        <fullName evidence="5">Cytochrome c domain-containing protein</fullName>
    </recommendedName>
</protein>
<dbReference type="GO" id="GO:0020037">
    <property type="term" value="F:heme binding"/>
    <property type="evidence" value="ECO:0007669"/>
    <property type="project" value="InterPro"/>
</dbReference>
<dbReference type="GO" id="GO:0009055">
    <property type="term" value="F:electron transfer activity"/>
    <property type="evidence" value="ECO:0007669"/>
    <property type="project" value="InterPro"/>
</dbReference>
<dbReference type="InterPro" id="IPR011429">
    <property type="entry name" value="Cyt_c_Planctomycete-type"/>
</dbReference>